<dbReference type="PIRSF" id="PIRSF036516">
    <property type="entry name" value="CDT_A"/>
    <property type="match status" value="1"/>
</dbReference>
<evidence type="ECO:0000313" key="13">
    <source>
        <dbReference type="EMBL" id="AKO32270.1"/>
    </source>
</evidence>
<proteinExistence type="predicted"/>
<dbReference type="AlphaFoldDB" id="A0AAC8UCI9"/>
<dbReference type="SUPFAM" id="SSF50370">
    <property type="entry name" value="Ricin B-like lectins"/>
    <property type="match status" value="1"/>
</dbReference>
<evidence type="ECO:0000256" key="1">
    <source>
        <dbReference type="ARBA" id="ARBA00004459"/>
    </source>
</evidence>
<keyword evidence="8" id="KW-0564">Palmitate</keyword>
<dbReference type="OMA" id="REYFRFV"/>
<dbReference type="Pfam" id="PF03498">
    <property type="entry name" value="CDtoxinA"/>
    <property type="match status" value="1"/>
</dbReference>
<reference evidence="13 14" key="1">
    <citation type="journal article" date="2015" name="PLoS Negl. Trop. Dis.">
        <title>Haemophilus ducreyi Cutaneous Ulcer Strains Are Nearly Identical to Class I Genital Ulcer Strains.</title>
        <authorList>
            <person name="Gangaiah D."/>
            <person name="Webb K.M."/>
            <person name="Humphreys T.L."/>
            <person name="Fortney K.R."/>
            <person name="Toh E."/>
            <person name="Tai A."/>
            <person name="Katz S.S."/>
            <person name="Pillay A."/>
            <person name="Chen C.Y."/>
            <person name="Roberts S.A."/>
            <person name="Munson R.S.Jr."/>
            <person name="Spinola S.M."/>
        </authorList>
    </citation>
    <scope>NUCLEOTIDE SEQUENCE [LARGE SCALE GENOMIC DNA]</scope>
    <source>
        <strain evidence="14">CLU2</strain>
    </source>
</reference>
<accession>A0AAC8UCI9</accession>
<keyword evidence="3 11" id="KW-0800">Toxin</keyword>
<keyword evidence="9" id="KW-0998">Cell outer membrane</keyword>
<keyword evidence="6" id="KW-0843">Virulence</keyword>
<evidence type="ECO:0000256" key="9">
    <source>
        <dbReference type="ARBA" id="ARBA00023237"/>
    </source>
</evidence>
<gene>
    <name evidence="13" type="ORF">RZ57_03555</name>
</gene>
<organism evidence="13 14">
    <name type="scientific">Haemophilus ducreyi</name>
    <dbReference type="NCBI Taxonomy" id="730"/>
    <lineage>
        <taxon>Bacteria</taxon>
        <taxon>Pseudomonadati</taxon>
        <taxon>Pseudomonadota</taxon>
        <taxon>Gammaproteobacteria</taxon>
        <taxon>Pasteurellales</taxon>
        <taxon>Pasteurellaceae</taxon>
        <taxon>Haemophilus</taxon>
    </lineage>
</organism>
<dbReference type="Gene3D" id="2.80.10.50">
    <property type="match status" value="1"/>
</dbReference>
<dbReference type="RefSeq" id="WP_010944836.1">
    <property type="nucleotide sequence ID" value="NZ_CP011218.1"/>
</dbReference>
<dbReference type="SMR" id="A0AAC8UCI9"/>
<dbReference type="PROSITE" id="PS51257">
    <property type="entry name" value="PROKAR_LIPOPROTEIN"/>
    <property type="match status" value="1"/>
</dbReference>
<dbReference type="GO" id="GO:0009279">
    <property type="term" value="C:cell outer membrane"/>
    <property type="evidence" value="ECO:0007669"/>
    <property type="project" value="UniProtKB-SubCell"/>
</dbReference>
<keyword evidence="7" id="KW-0472">Membrane</keyword>
<evidence type="ECO:0000256" key="12">
    <source>
        <dbReference type="SAM" id="MobiDB-lite"/>
    </source>
</evidence>
<dbReference type="Proteomes" id="UP000060132">
    <property type="component" value="Chromosome"/>
</dbReference>
<evidence type="ECO:0000256" key="6">
    <source>
        <dbReference type="ARBA" id="ARBA00023026"/>
    </source>
</evidence>
<evidence type="ECO:0000313" key="14">
    <source>
        <dbReference type="Proteomes" id="UP000060132"/>
    </source>
</evidence>
<dbReference type="PRINTS" id="PR01387">
    <property type="entry name" value="CDTOXINA"/>
</dbReference>
<dbReference type="GO" id="GO:0030246">
    <property type="term" value="F:carbohydrate binding"/>
    <property type="evidence" value="ECO:0007669"/>
    <property type="project" value="UniProtKB-UniRule"/>
</dbReference>
<keyword evidence="5 11" id="KW-0430">Lectin</keyword>
<evidence type="ECO:0000256" key="10">
    <source>
        <dbReference type="ARBA" id="ARBA00023288"/>
    </source>
</evidence>
<comment type="function">
    <text evidence="11">CDTs are cytotoxins.</text>
</comment>
<dbReference type="EMBL" id="CP011219">
    <property type="protein sequence ID" value="AKO32270.1"/>
    <property type="molecule type" value="Genomic_DNA"/>
</dbReference>
<dbReference type="PROSITE" id="PS50231">
    <property type="entry name" value="RICIN_B_LECTIN"/>
    <property type="match status" value="1"/>
</dbReference>
<evidence type="ECO:0000256" key="8">
    <source>
        <dbReference type="ARBA" id="ARBA00023139"/>
    </source>
</evidence>
<evidence type="ECO:0000256" key="5">
    <source>
        <dbReference type="ARBA" id="ARBA00022734"/>
    </source>
</evidence>
<comment type="subcellular location">
    <subcellularLocation>
        <location evidence="1">Cell outer membrane</location>
        <topology evidence="1">Lipid-anchor</topology>
    </subcellularLocation>
</comment>
<feature type="region of interest" description="Disordered" evidence="12">
    <location>
        <begin position="20"/>
        <end position="48"/>
    </location>
</feature>
<evidence type="ECO:0000256" key="2">
    <source>
        <dbReference type="ARBA" id="ARBA00016112"/>
    </source>
</evidence>
<evidence type="ECO:0000256" key="4">
    <source>
        <dbReference type="ARBA" id="ARBA00022729"/>
    </source>
</evidence>
<evidence type="ECO:0000256" key="3">
    <source>
        <dbReference type="ARBA" id="ARBA00022656"/>
    </source>
</evidence>
<evidence type="ECO:0000256" key="11">
    <source>
        <dbReference type="PIRNR" id="PIRNR036516"/>
    </source>
</evidence>
<sequence>MKKFLPSLLLMGSVACSSNQRMNDYSQPESQSDLAPKSSTIQPQPQPLLSKTPSMSLNLLSSSGPNRQVLPSEPSNFMTLMGQNGALLTVWALAKRNWLWAYPNIYSQDFGNIRNWKMEPGKHREYFRFVNQSLGTCVEAYGNGLIHDICSLDKLAQEFELLPTDSGAVVIKSVSQGRCVTYNPVSTTFYSTVTLSVCDGATEPSRDQTWYLAPPVLEATAVN</sequence>
<keyword evidence="10" id="KW-0449">Lipoprotein</keyword>
<dbReference type="GO" id="GO:0090729">
    <property type="term" value="F:toxin activity"/>
    <property type="evidence" value="ECO:0007669"/>
    <property type="project" value="UniProtKB-KW"/>
</dbReference>
<dbReference type="InterPro" id="IPR035992">
    <property type="entry name" value="Ricin_B-like_lectins"/>
</dbReference>
<name>A0AAC8UCI9_HAEDC</name>
<keyword evidence="4" id="KW-0732">Signal</keyword>
<dbReference type="InterPro" id="IPR015957">
    <property type="entry name" value="CDtoxinA"/>
</dbReference>
<dbReference type="CDD" id="cd23414">
    <property type="entry name" value="beta-trefoil_Ricin_CdtA"/>
    <property type="match status" value="1"/>
</dbReference>
<dbReference type="InterPro" id="IPR003558">
    <property type="entry name" value="CDtoxinA/C"/>
</dbReference>
<evidence type="ECO:0000256" key="7">
    <source>
        <dbReference type="ARBA" id="ARBA00023136"/>
    </source>
</evidence>
<protein>
    <recommendedName>
        <fullName evidence="2 11">Cytolethal distending toxin subunit A</fullName>
        <shortName evidence="11">CDT A</shortName>
    </recommendedName>
</protein>